<keyword evidence="2" id="KW-0328">Glycosyltransferase</keyword>
<comment type="caution">
    <text evidence="5">The sequence shown here is derived from an EMBL/GenBank/DDBJ whole genome shotgun (WGS) entry which is preliminary data.</text>
</comment>
<organism evidence="5 6">
    <name type="scientific">Candidatus Collierbacteria bacterium GW2011_GWA2_46_26</name>
    <dbReference type="NCBI Taxonomy" id="1618381"/>
    <lineage>
        <taxon>Bacteria</taxon>
        <taxon>Candidatus Collieribacteriota</taxon>
    </lineage>
</organism>
<dbReference type="Gene3D" id="3.90.550.10">
    <property type="entry name" value="Spore Coat Polysaccharide Biosynthesis Protein SpsA, Chain A"/>
    <property type="match status" value="1"/>
</dbReference>
<keyword evidence="3" id="KW-0808">Transferase</keyword>
<feature type="domain" description="Glycosyltransferase 2-like" evidence="4">
    <location>
        <begin position="6"/>
        <end position="141"/>
    </location>
</feature>
<dbReference type="PANTHER" id="PTHR43630">
    <property type="entry name" value="POLY-BETA-1,6-N-ACETYL-D-GLUCOSAMINE SYNTHASE"/>
    <property type="match status" value="1"/>
</dbReference>
<dbReference type="GO" id="GO:0016757">
    <property type="term" value="F:glycosyltransferase activity"/>
    <property type="evidence" value="ECO:0007669"/>
    <property type="project" value="UniProtKB-KW"/>
</dbReference>
<evidence type="ECO:0000259" key="4">
    <source>
        <dbReference type="Pfam" id="PF00535"/>
    </source>
</evidence>
<dbReference type="PANTHER" id="PTHR43630:SF1">
    <property type="entry name" value="POLY-BETA-1,6-N-ACETYL-D-GLUCOSAMINE SYNTHASE"/>
    <property type="match status" value="1"/>
</dbReference>
<dbReference type="InterPro" id="IPR001173">
    <property type="entry name" value="Glyco_trans_2-like"/>
</dbReference>
<evidence type="ECO:0000256" key="2">
    <source>
        <dbReference type="ARBA" id="ARBA00022676"/>
    </source>
</evidence>
<evidence type="ECO:0000313" key="5">
    <source>
        <dbReference type="EMBL" id="KKU33815.1"/>
    </source>
</evidence>
<dbReference type="EMBL" id="LCMI01000001">
    <property type="protein sequence ID" value="KKU33815.1"/>
    <property type="molecule type" value="Genomic_DNA"/>
</dbReference>
<dbReference type="Pfam" id="PF00535">
    <property type="entry name" value="Glycos_transf_2"/>
    <property type="match status" value="1"/>
</dbReference>
<dbReference type="SUPFAM" id="SSF53448">
    <property type="entry name" value="Nucleotide-diphospho-sugar transferases"/>
    <property type="match status" value="1"/>
</dbReference>
<comment type="similarity">
    <text evidence="1">Belongs to the glycosyltransferase 2 family.</text>
</comment>
<gene>
    <name evidence="5" type="ORF">UX47_C0001G0098</name>
</gene>
<sequence>MPAKLSVVIPTYNEHLNIANCLESLLKQSKKAEEIIVVDDGSTDTTTKIVTQYPVRLLKSEHKGPGVSRNLGASKANGDILVFVDADMTFDKNFLKYLTRPIASGKSKGVFNAKEFVSNFENPLARCWNINNGLAGKRRMNLRSQEDTEDFRAILNSEFTKVGGFDNTGYTDSRTLVKKLGYRPQIEKRAVSYHANPETYTEVFHQARWIGKRNTKFGLFGKLCNILRYSLPISLVTGFIKSVRHQCLEFIPFKVVYDFGYLIGMISSIIGSDLNK</sequence>
<name>A0A0G1SKI9_9BACT</name>
<protein>
    <recommendedName>
        <fullName evidence="4">Glycosyltransferase 2-like domain-containing protein</fullName>
    </recommendedName>
</protein>
<proteinExistence type="inferred from homology"/>
<evidence type="ECO:0000256" key="1">
    <source>
        <dbReference type="ARBA" id="ARBA00006739"/>
    </source>
</evidence>
<dbReference type="InterPro" id="IPR029044">
    <property type="entry name" value="Nucleotide-diphossugar_trans"/>
</dbReference>
<reference evidence="5 6" key="1">
    <citation type="journal article" date="2015" name="Nature">
        <title>rRNA introns, odd ribosomes, and small enigmatic genomes across a large radiation of phyla.</title>
        <authorList>
            <person name="Brown C.T."/>
            <person name="Hug L.A."/>
            <person name="Thomas B.C."/>
            <person name="Sharon I."/>
            <person name="Castelle C.J."/>
            <person name="Singh A."/>
            <person name="Wilkins M.J."/>
            <person name="Williams K.H."/>
            <person name="Banfield J.F."/>
        </authorList>
    </citation>
    <scope>NUCLEOTIDE SEQUENCE [LARGE SCALE GENOMIC DNA]</scope>
</reference>
<dbReference type="AlphaFoldDB" id="A0A0G1SKI9"/>
<dbReference type="Proteomes" id="UP000034794">
    <property type="component" value="Unassembled WGS sequence"/>
</dbReference>
<evidence type="ECO:0000313" key="6">
    <source>
        <dbReference type="Proteomes" id="UP000034794"/>
    </source>
</evidence>
<evidence type="ECO:0000256" key="3">
    <source>
        <dbReference type="ARBA" id="ARBA00022679"/>
    </source>
</evidence>
<dbReference type="CDD" id="cd00761">
    <property type="entry name" value="Glyco_tranf_GTA_type"/>
    <property type="match status" value="1"/>
</dbReference>
<accession>A0A0G1SKI9</accession>